<evidence type="ECO:0000313" key="1">
    <source>
        <dbReference type="EMBL" id="CAF0777558.1"/>
    </source>
</evidence>
<comment type="caution">
    <text evidence="1">The sequence shown here is derived from an EMBL/GenBank/DDBJ whole genome shotgun (WGS) entry which is preliminary data.</text>
</comment>
<dbReference type="OrthoDB" id="9977914at2759"/>
<evidence type="ECO:0000313" key="2">
    <source>
        <dbReference type="EMBL" id="CAF3515498.1"/>
    </source>
</evidence>
<dbReference type="EMBL" id="CAJOAY010000062">
    <property type="protein sequence ID" value="CAF3515498.1"/>
    <property type="molecule type" value="Genomic_DNA"/>
</dbReference>
<name>A0A813R6U8_9BILA</name>
<gene>
    <name evidence="2" type="ORF">OKA104_LOCUS2295</name>
    <name evidence="1" type="ORF">VCS650_LOCUS2737</name>
</gene>
<protein>
    <submittedName>
        <fullName evidence="1">Uncharacterized protein</fullName>
    </submittedName>
</protein>
<organism evidence="1 3">
    <name type="scientific">Adineta steineri</name>
    <dbReference type="NCBI Taxonomy" id="433720"/>
    <lineage>
        <taxon>Eukaryota</taxon>
        <taxon>Metazoa</taxon>
        <taxon>Spiralia</taxon>
        <taxon>Gnathifera</taxon>
        <taxon>Rotifera</taxon>
        <taxon>Eurotatoria</taxon>
        <taxon>Bdelloidea</taxon>
        <taxon>Adinetida</taxon>
        <taxon>Adinetidae</taxon>
        <taxon>Adineta</taxon>
    </lineage>
</organism>
<dbReference type="Proteomes" id="UP000663881">
    <property type="component" value="Unassembled WGS sequence"/>
</dbReference>
<accession>A0A813R6U8</accession>
<sequence length="180" mass="21537">MKECYKQDKYDIHSFLLSDTNSNKCNNTHRQLNHQLVIIKNLERSLKHNETSVDNEFIPDYYQWSLCNINDAYDNLFNEMSSQRSQSFITSKNSQKLEPLSYFNYKQMREFSLIYDRIIHGDHIYLQQHFGTSQMVKPHPMRHSIPYEESFRWMPVRSSSMIGRRAHLPLDTFCTTSKIN</sequence>
<dbReference type="AlphaFoldDB" id="A0A813R6U8"/>
<evidence type="ECO:0000313" key="3">
    <source>
        <dbReference type="Proteomes" id="UP000663891"/>
    </source>
</evidence>
<proteinExistence type="predicted"/>
<reference evidence="1" key="1">
    <citation type="submission" date="2021-02" db="EMBL/GenBank/DDBJ databases">
        <authorList>
            <person name="Nowell W R."/>
        </authorList>
    </citation>
    <scope>NUCLEOTIDE SEQUENCE</scope>
</reference>
<dbReference type="Proteomes" id="UP000663891">
    <property type="component" value="Unassembled WGS sequence"/>
</dbReference>
<dbReference type="EMBL" id="CAJNON010000014">
    <property type="protein sequence ID" value="CAF0777558.1"/>
    <property type="molecule type" value="Genomic_DNA"/>
</dbReference>